<evidence type="ECO:0000313" key="1">
    <source>
        <dbReference type="EMBL" id="KAJ0021124.1"/>
    </source>
</evidence>
<protein>
    <submittedName>
        <fullName evidence="1">Uncharacterized protein</fullName>
    </submittedName>
</protein>
<sequence>MLGFSSNAFAIGTTFLLCKVTFAMRESSLAQSTQMIRFAGVTYDLHTQSLPQFGQGGLCFILGSL</sequence>
<name>A0ACC0XS74_9ROSI</name>
<organism evidence="1 2">
    <name type="scientific">Pistacia integerrima</name>
    <dbReference type="NCBI Taxonomy" id="434235"/>
    <lineage>
        <taxon>Eukaryota</taxon>
        <taxon>Viridiplantae</taxon>
        <taxon>Streptophyta</taxon>
        <taxon>Embryophyta</taxon>
        <taxon>Tracheophyta</taxon>
        <taxon>Spermatophyta</taxon>
        <taxon>Magnoliopsida</taxon>
        <taxon>eudicotyledons</taxon>
        <taxon>Gunneridae</taxon>
        <taxon>Pentapetalae</taxon>
        <taxon>rosids</taxon>
        <taxon>malvids</taxon>
        <taxon>Sapindales</taxon>
        <taxon>Anacardiaceae</taxon>
        <taxon>Pistacia</taxon>
    </lineage>
</organism>
<comment type="caution">
    <text evidence="1">The sequence shown here is derived from an EMBL/GenBank/DDBJ whole genome shotgun (WGS) entry which is preliminary data.</text>
</comment>
<reference evidence="2" key="1">
    <citation type="journal article" date="2023" name="G3 (Bethesda)">
        <title>Genome assembly and association tests identify interacting loci associated with vigor, precocity, and sex in interspecific pistachio rootstocks.</title>
        <authorList>
            <person name="Palmer W."/>
            <person name="Jacygrad E."/>
            <person name="Sagayaradj S."/>
            <person name="Cavanaugh K."/>
            <person name="Han R."/>
            <person name="Bertier L."/>
            <person name="Beede B."/>
            <person name="Kafkas S."/>
            <person name="Golino D."/>
            <person name="Preece J."/>
            <person name="Michelmore R."/>
        </authorList>
    </citation>
    <scope>NUCLEOTIDE SEQUENCE [LARGE SCALE GENOMIC DNA]</scope>
</reference>
<evidence type="ECO:0000313" key="2">
    <source>
        <dbReference type="Proteomes" id="UP001163603"/>
    </source>
</evidence>
<dbReference type="EMBL" id="CM047746">
    <property type="protein sequence ID" value="KAJ0021124.1"/>
    <property type="molecule type" value="Genomic_DNA"/>
</dbReference>
<accession>A0ACC0XS74</accession>
<gene>
    <name evidence="1" type="ORF">Pint_31551</name>
</gene>
<keyword evidence="2" id="KW-1185">Reference proteome</keyword>
<dbReference type="Proteomes" id="UP001163603">
    <property type="component" value="Chromosome 11"/>
</dbReference>
<proteinExistence type="predicted"/>